<dbReference type="InterPro" id="IPR011542">
    <property type="entry name" value="SUF_FeS_clus_asmbl_SufD"/>
</dbReference>
<evidence type="ECO:0000259" key="2">
    <source>
        <dbReference type="Pfam" id="PF01458"/>
    </source>
</evidence>
<dbReference type="PANTHER" id="PTHR43575:SF1">
    <property type="entry name" value="PROTEIN ABCI7, CHLOROPLASTIC"/>
    <property type="match status" value="1"/>
</dbReference>
<dbReference type="PANTHER" id="PTHR43575">
    <property type="entry name" value="PROTEIN ABCI7, CHLOROPLASTIC"/>
    <property type="match status" value="1"/>
</dbReference>
<reference evidence="4 5" key="1">
    <citation type="journal article" date="2023" name="Microbiol. Resour. Announc.">
        <title>Complete Genome Sequence of Imperialibacter roseus strain P4T.</title>
        <authorList>
            <person name="Tizabi D.R."/>
            <person name="Bachvaroff T."/>
            <person name="Hill R.T."/>
        </authorList>
    </citation>
    <scope>NUCLEOTIDE SEQUENCE [LARGE SCALE GENOMIC DNA]</scope>
    <source>
        <strain evidence="4 5">P4T</strain>
    </source>
</reference>
<name>A0ABZ0IXB5_9BACT</name>
<proteinExistence type="inferred from homology"/>
<gene>
    <name evidence="4" type="primary">sufD</name>
    <name evidence="4" type="ORF">RT717_13680</name>
</gene>
<feature type="domain" description="SUF system FeS cluster assembly SufBD N-terminal" evidence="3">
    <location>
        <begin position="14"/>
        <end position="171"/>
    </location>
</feature>
<evidence type="ECO:0000256" key="1">
    <source>
        <dbReference type="ARBA" id="ARBA00043967"/>
    </source>
</evidence>
<dbReference type="EMBL" id="CP136051">
    <property type="protein sequence ID" value="WOK09688.1"/>
    <property type="molecule type" value="Genomic_DNA"/>
</dbReference>
<evidence type="ECO:0000259" key="3">
    <source>
        <dbReference type="Pfam" id="PF19295"/>
    </source>
</evidence>
<dbReference type="NCBIfam" id="TIGR01981">
    <property type="entry name" value="sufD"/>
    <property type="match status" value="1"/>
</dbReference>
<sequence length="436" mass="48677">MTTPNEYINTVGKAFEMFEASLNGSKSTFLHELRKESLAAVLKSGLPGPKHEEYRYTNFGKALEKNIAYQGIVAETAAASSPTPLDSFEGYKLYFVNGKLDASRSDLGDLSEKVTVTSLASAVKEQDDLKEYLGSIVKSWPDAFSHLNTAFAKEGIFIRVKKNTVLDKPLYIIHSNDTSATEMLAHYRNLAIVEEGAQLKVIEANFSTGANTSYTNTVLEVFCKKNASVEWSKLQLENETALRIDNSLVYQERDSKCTINTVTLSGQMVRNNLYIALDDENTEAHMYGLYLIDGKTHVDNHTSVDHRKPNSFSNELYKGIMDDQSHGVFNGKIFVRQDAQKTNAFQQNNNILLSPNAVINTKPQLEIWADDVKCSHGCTTGQLDNEQLFYLRARGISEDKAKAMLLHAFAGDVIANISVEPVREYLEQLITDKIEN</sequence>
<dbReference type="InterPro" id="IPR037284">
    <property type="entry name" value="SUF_FeS_clus_asmbl_SufBD_sf"/>
</dbReference>
<keyword evidence="5" id="KW-1185">Reference proteome</keyword>
<dbReference type="RefSeq" id="WP_317492297.1">
    <property type="nucleotide sequence ID" value="NZ_CP136051.1"/>
</dbReference>
<dbReference type="Pfam" id="PF01458">
    <property type="entry name" value="SUFBD_core"/>
    <property type="match status" value="1"/>
</dbReference>
<feature type="domain" description="SUF system FeS cluster assembly SufBD core" evidence="2">
    <location>
        <begin position="180"/>
        <end position="409"/>
    </location>
</feature>
<organism evidence="4 5">
    <name type="scientific">Imperialibacter roseus</name>
    <dbReference type="NCBI Taxonomy" id="1324217"/>
    <lineage>
        <taxon>Bacteria</taxon>
        <taxon>Pseudomonadati</taxon>
        <taxon>Bacteroidota</taxon>
        <taxon>Cytophagia</taxon>
        <taxon>Cytophagales</taxon>
        <taxon>Flammeovirgaceae</taxon>
        <taxon>Imperialibacter</taxon>
    </lineage>
</organism>
<dbReference type="Proteomes" id="UP001302349">
    <property type="component" value="Chromosome"/>
</dbReference>
<evidence type="ECO:0000313" key="5">
    <source>
        <dbReference type="Proteomes" id="UP001302349"/>
    </source>
</evidence>
<evidence type="ECO:0000313" key="4">
    <source>
        <dbReference type="EMBL" id="WOK09688.1"/>
    </source>
</evidence>
<accession>A0ABZ0IXB5</accession>
<dbReference type="Pfam" id="PF19295">
    <property type="entry name" value="SufBD_N"/>
    <property type="match status" value="1"/>
</dbReference>
<comment type="similarity">
    <text evidence="1">Belongs to the iron-sulfur cluster assembly SufBD family.</text>
</comment>
<protein>
    <submittedName>
        <fullName evidence="4">Fe-S cluster assembly protein SufD</fullName>
    </submittedName>
</protein>
<dbReference type="InterPro" id="IPR045595">
    <property type="entry name" value="SufBD_N"/>
</dbReference>
<dbReference type="InterPro" id="IPR055346">
    <property type="entry name" value="Fe-S_cluster_assembly_SufBD"/>
</dbReference>
<dbReference type="InterPro" id="IPR000825">
    <property type="entry name" value="SUF_FeS_clus_asmbl_SufBD_core"/>
</dbReference>
<dbReference type="SUPFAM" id="SSF101960">
    <property type="entry name" value="Stabilizer of iron transporter SufD"/>
    <property type="match status" value="1"/>
</dbReference>